<reference evidence="2 3" key="1">
    <citation type="submission" date="2019-04" db="EMBL/GenBank/DDBJ databases">
        <title>Friends and foes A comparative genomics study of 23 Aspergillus species from section Flavi.</title>
        <authorList>
            <consortium name="DOE Joint Genome Institute"/>
            <person name="Kjaerbolling I."/>
            <person name="Vesth T."/>
            <person name="Frisvad J.C."/>
            <person name="Nybo J.L."/>
            <person name="Theobald S."/>
            <person name="Kildgaard S."/>
            <person name="Isbrandt T."/>
            <person name="Kuo A."/>
            <person name="Sato A."/>
            <person name="Lyhne E.K."/>
            <person name="Kogle M.E."/>
            <person name="Wiebenga A."/>
            <person name="Kun R.S."/>
            <person name="Lubbers R.J."/>
            <person name="Makela M.R."/>
            <person name="Barry K."/>
            <person name="Chovatia M."/>
            <person name="Clum A."/>
            <person name="Daum C."/>
            <person name="Haridas S."/>
            <person name="He G."/>
            <person name="LaButti K."/>
            <person name="Lipzen A."/>
            <person name="Mondo S."/>
            <person name="Riley R."/>
            <person name="Salamov A."/>
            <person name="Simmons B.A."/>
            <person name="Magnuson J.K."/>
            <person name="Henrissat B."/>
            <person name="Mortensen U.H."/>
            <person name="Larsen T.O."/>
            <person name="Devries R.P."/>
            <person name="Grigoriev I.V."/>
            <person name="Machida M."/>
            <person name="Baker S.E."/>
            <person name="Andersen M.R."/>
        </authorList>
    </citation>
    <scope>NUCLEOTIDE SEQUENCE [LARGE SCALE GENOMIC DNA]</scope>
    <source>
        <strain evidence="2 3">CBS 151.66</strain>
    </source>
</reference>
<dbReference type="Pfam" id="PF20219">
    <property type="entry name" value="DUF6579"/>
    <property type="match status" value="1"/>
</dbReference>
<accession>A0A5N5X7Q4</accession>
<evidence type="ECO:0000313" key="3">
    <source>
        <dbReference type="Proteomes" id="UP000326565"/>
    </source>
</evidence>
<dbReference type="InterPro" id="IPR046486">
    <property type="entry name" value="DUF6579"/>
</dbReference>
<proteinExistence type="predicted"/>
<keyword evidence="1" id="KW-0732">Signal</keyword>
<protein>
    <submittedName>
        <fullName evidence="2">Uncharacterized protein</fullName>
    </submittedName>
</protein>
<organism evidence="2 3">
    <name type="scientific">Aspergillus leporis</name>
    <dbReference type="NCBI Taxonomy" id="41062"/>
    <lineage>
        <taxon>Eukaryota</taxon>
        <taxon>Fungi</taxon>
        <taxon>Dikarya</taxon>
        <taxon>Ascomycota</taxon>
        <taxon>Pezizomycotina</taxon>
        <taxon>Eurotiomycetes</taxon>
        <taxon>Eurotiomycetidae</taxon>
        <taxon>Eurotiales</taxon>
        <taxon>Aspergillaceae</taxon>
        <taxon>Aspergillus</taxon>
        <taxon>Aspergillus subgen. Circumdati</taxon>
    </lineage>
</organism>
<feature type="signal peptide" evidence="1">
    <location>
        <begin position="1"/>
        <end position="19"/>
    </location>
</feature>
<sequence length="339" mass="37476">MFAPILVLGLLQAHLVSRGIQTMKRVRELESKRKAGEVVKQKPPKPTELLQPRQVHIIRGAFNSTPTFRDPFLTTALAGLSAEVHQGVQYLKQIGCQLEGLADELSAHTIATVQGWQNTDYGAFLYKYLETEMNTHAANHYFYLFHPDTTWYPVFNERVRENPLSERFGGYSCDLEAIFLWMGLNRRSLVSQGQDREESVFHLLVSAYYPYAINMAYVISEDVGPLVVEGQLHRGKELAWFKFVKVPEDVSLRHVGDLNTVEESGGSRLPVASLGVIVSSVARIMSYPMGAFATASTLSGVCGLFAGAVKALCGSGNVKHPRVLGRAPVVDDGDDSDCD</sequence>
<dbReference type="AlphaFoldDB" id="A0A5N5X7Q4"/>
<evidence type="ECO:0000256" key="1">
    <source>
        <dbReference type="SAM" id="SignalP"/>
    </source>
</evidence>
<feature type="chain" id="PRO_5024931952" evidence="1">
    <location>
        <begin position="20"/>
        <end position="339"/>
    </location>
</feature>
<dbReference type="EMBL" id="ML732193">
    <property type="protein sequence ID" value="KAB8075534.1"/>
    <property type="molecule type" value="Genomic_DNA"/>
</dbReference>
<dbReference type="Proteomes" id="UP000326565">
    <property type="component" value="Unassembled WGS sequence"/>
</dbReference>
<name>A0A5N5X7Q4_9EURO</name>
<keyword evidence="3" id="KW-1185">Reference proteome</keyword>
<gene>
    <name evidence="2" type="ORF">BDV29DRAFT_155614</name>
</gene>
<evidence type="ECO:0000313" key="2">
    <source>
        <dbReference type="EMBL" id="KAB8075534.1"/>
    </source>
</evidence>
<dbReference type="OrthoDB" id="3852249at2759"/>